<dbReference type="GO" id="GO:0003723">
    <property type="term" value="F:RNA binding"/>
    <property type="evidence" value="ECO:0007669"/>
    <property type="project" value="TreeGrafter"/>
</dbReference>
<protein>
    <submittedName>
        <fullName evidence="1">Periplasmic nitrate reductase component NapL</fullName>
    </submittedName>
</protein>
<dbReference type="AlphaFoldDB" id="A0A1W1B981"/>
<organism evidence="1">
    <name type="scientific">hydrothermal vent metagenome</name>
    <dbReference type="NCBI Taxonomy" id="652676"/>
    <lineage>
        <taxon>unclassified sequences</taxon>
        <taxon>metagenomes</taxon>
        <taxon>ecological metagenomes</taxon>
    </lineage>
</organism>
<dbReference type="GO" id="GO:0034455">
    <property type="term" value="C:t-UTP complex"/>
    <property type="evidence" value="ECO:0007669"/>
    <property type="project" value="TreeGrafter"/>
</dbReference>
<name>A0A1W1B981_9ZZZZ</name>
<sequence>MRTIITATLLIVTALWSERVVSPLKVFQASGYVYDIAADEKYLYAGTSRGELQIFDYKTNTLVKRVVLPKIKDFMGDEIYPKVFSVDHLNDKYLLLSEAKSGYRELYIHENNTTKKIITAEDKQTLAKAKFVDDKHIFLANLANEVMLYDLKAKREIYRFQISQSKFSDFALNLDKSKAVIGCESGEITVVDVKEGKVIQVLKGQNLDNTYKVAFRNGVVTGAGQDRRASYYMLPQGDGGYFEGSFLIYATALSPSGRYAAYAIDEENDIAIYDLTTHGRIALLKGQKSTLNTIIFLDEKRLFSASSDPKIMMWQIP</sequence>
<accession>A0A1W1B981</accession>
<dbReference type="GO" id="GO:0032040">
    <property type="term" value="C:small-subunit processome"/>
    <property type="evidence" value="ECO:0007669"/>
    <property type="project" value="TreeGrafter"/>
</dbReference>
<dbReference type="InterPro" id="IPR046351">
    <property type="entry name" value="UTP4"/>
</dbReference>
<dbReference type="EMBL" id="FPHC01000006">
    <property type="protein sequence ID" value="SFV50074.1"/>
    <property type="molecule type" value="Genomic_DNA"/>
</dbReference>
<dbReference type="PROSITE" id="PS50294">
    <property type="entry name" value="WD_REPEATS_REGION"/>
    <property type="match status" value="1"/>
</dbReference>
<dbReference type="InterPro" id="IPR036322">
    <property type="entry name" value="WD40_repeat_dom_sf"/>
</dbReference>
<dbReference type="PANTHER" id="PTHR44163">
    <property type="entry name" value="U3 SMALL NUCLEOLAR RNA-ASSOCIATED PROTEIN 4 HOMOLOG"/>
    <property type="match status" value="1"/>
</dbReference>
<gene>
    <name evidence="1" type="ORF">MNB_SV-6-413</name>
</gene>
<dbReference type="GO" id="GO:0000462">
    <property type="term" value="P:maturation of SSU-rRNA from tricistronic rRNA transcript (SSU-rRNA, 5.8S rRNA, LSU-rRNA)"/>
    <property type="evidence" value="ECO:0007669"/>
    <property type="project" value="InterPro"/>
</dbReference>
<dbReference type="InterPro" id="IPR015943">
    <property type="entry name" value="WD40/YVTN_repeat-like_dom_sf"/>
</dbReference>
<dbReference type="SUPFAM" id="SSF50978">
    <property type="entry name" value="WD40 repeat-like"/>
    <property type="match status" value="1"/>
</dbReference>
<dbReference type="GO" id="GO:0030686">
    <property type="term" value="C:90S preribosome"/>
    <property type="evidence" value="ECO:0007669"/>
    <property type="project" value="InterPro"/>
</dbReference>
<dbReference type="Gene3D" id="2.130.10.10">
    <property type="entry name" value="YVTN repeat-like/Quinoprotein amine dehydrogenase"/>
    <property type="match status" value="2"/>
</dbReference>
<evidence type="ECO:0000313" key="1">
    <source>
        <dbReference type="EMBL" id="SFV50074.1"/>
    </source>
</evidence>
<dbReference type="PANTHER" id="PTHR44163:SF1">
    <property type="entry name" value="U3 SMALL NUCLEOLAR RNA-ASSOCIATED PROTEIN 4 HOMOLOG"/>
    <property type="match status" value="1"/>
</dbReference>
<dbReference type="InterPro" id="IPR001680">
    <property type="entry name" value="WD40_rpt"/>
</dbReference>
<dbReference type="PROSITE" id="PS50082">
    <property type="entry name" value="WD_REPEATS_2"/>
    <property type="match status" value="1"/>
</dbReference>
<reference evidence="1" key="1">
    <citation type="submission" date="2016-10" db="EMBL/GenBank/DDBJ databases">
        <authorList>
            <person name="de Groot N.N."/>
        </authorList>
    </citation>
    <scope>NUCLEOTIDE SEQUENCE</scope>
</reference>
<proteinExistence type="predicted"/>